<reference evidence="3" key="2">
    <citation type="submission" date="2025-09" db="UniProtKB">
        <authorList>
            <consortium name="Ensembl"/>
        </authorList>
    </citation>
    <scope>IDENTIFICATION</scope>
</reference>
<dbReference type="GO" id="GO:0005524">
    <property type="term" value="F:ATP binding"/>
    <property type="evidence" value="ECO:0007669"/>
    <property type="project" value="InterPro"/>
</dbReference>
<keyword evidence="4" id="KW-1185">Reference proteome</keyword>
<reference evidence="3" key="1">
    <citation type="submission" date="2025-08" db="UniProtKB">
        <authorList>
            <consortium name="Ensembl"/>
        </authorList>
    </citation>
    <scope>IDENTIFICATION</scope>
</reference>
<evidence type="ECO:0000313" key="4">
    <source>
        <dbReference type="Proteomes" id="UP000694620"/>
    </source>
</evidence>
<dbReference type="GO" id="GO:0003724">
    <property type="term" value="F:RNA helicase activity"/>
    <property type="evidence" value="ECO:0007669"/>
    <property type="project" value="UniProtKB-EC"/>
</dbReference>
<sequence length="123" mass="14035">MKFLKGKIGVCFDVPAASLKTILGSWKDSRRWQPCVATEHPELEEVKRSGERGISGTLASQDRDRVSRWQSNRVREQMRDKFMLATTQQLHMPLWIRHCHHFMACSVTVSSVLQVVVLNAQGS</sequence>
<evidence type="ECO:0000256" key="1">
    <source>
        <dbReference type="SAM" id="MobiDB-lite"/>
    </source>
</evidence>
<protein>
    <recommendedName>
        <fullName evidence="2">GUCT domain-containing protein</fullName>
    </recommendedName>
</protein>
<dbReference type="Pfam" id="PF08152">
    <property type="entry name" value="GUCT"/>
    <property type="match status" value="1"/>
</dbReference>
<dbReference type="Proteomes" id="UP000694620">
    <property type="component" value="Unassembled WGS sequence"/>
</dbReference>
<feature type="domain" description="GUCT" evidence="2">
    <location>
        <begin position="1"/>
        <end position="44"/>
    </location>
</feature>
<dbReference type="GO" id="GO:0003723">
    <property type="term" value="F:RNA binding"/>
    <property type="evidence" value="ECO:0007669"/>
    <property type="project" value="UniProtKB-KW"/>
</dbReference>
<dbReference type="InterPro" id="IPR012562">
    <property type="entry name" value="GUCT"/>
</dbReference>
<name>A0A8C4TJJ6_ERPCA</name>
<feature type="region of interest" description="Disordered" evidence="1">
    <location>
        <begin position="47"/>
        <end position="69"/>
    </location>
</feature>
<organism evidence="3 4">
    <name type="scientific">Erpetoichthys calabaricus</name>
    <name type="common">Rope fish</name>
    <name type="synonym">Calamoichthys calabaricus</name>
    <dbReference type="NCBI Taxonomy" id="27687"/>
    <lineage>
        <taxon>Eukaryota</taxon>
        <taxon>Metazoa</taxon>
        <taxon>Chordata</taxon>
        <taxon>Craniata</taxon>
        <taxon>Vertebrata</taxon>
        <taxon>Euteleostomi</taxon>
        <taxon>Actinopterygii</taxon>
        <taxon>Polypteriformes</taxon>
        <taxon>Polypteridae</taxon>
        <taxon>Erpetoichthys</taxon>
    </lineage>
</organism>
<evidence type="ECO:0000313" key="3">
    <source>
        <dbReference type="Ensembl" id="ENSECRP00000030285.1"/>
    </source>
</evidence>
<dbReference type="Gene3D" id="3.30.70.2280">
    <property type="match status" value="1"/>
</dbReference>
<dbReference type="SUPFAM" id="SSF54928">
    <property type="entry name" value="RNA-binding domain, RBD"/>
    <property type="match status" value="1"/>
</dbReference>
<dbReference type="AlphaFoldDB" id="A0A8C4TJJ6"/>
<dbReference type="GO" id="GO:0016787">
    <property type="term" value="F:hydrolase activity"/>
    <property type="evidence" value="ECO:0007669"/>
    <property type="project" value="UniProtKB-KW"/>
</dbReference>
<accession>A0A8C4TJJ6</accession>
<dbReference type="InterPro" id="IPR035979">
    <property type="entry name" value="RBD_domain_sf"/>
</dbReference>
<dbReference type="Ensembl" id="ENSECRT00000030928.1">
    <property type="protein sequence ID" value="ENSECRP00000030285.1"/>
    <property type="gene ID" value="ENSECRG00000020552.1"/>
</dbReference>
<evidence type="ECO:0000259" key="2">
    <source>
        <dbReference type="Pfam" id="PF08152"/>
    </source>
</evidence>
<proteinExistence type="predicted"/>